<keyword evidence="3" id="KW-1133">Transmembrane helix</keyword>
<dbReference type="AlphaFoldDB" id="A0A0B7KA44"/>
<reference evidence="4" key="1">
    <citation type="submission" date="2015-01" db="EMBL/GenBank/DDBJ databases">
        <authorList>
            <person name="Durling Mikael"/>
        </authorList>
    </citation>
    <scope>NUCLEOTIDE SEQUENCE</scope>
</reference>
<feature type="transmembrane region" description="Helical" evidence="3">
    <location>
        <begin position="727"/>
        <end position="748"/>
    </location>
</feature>
<feature type="compositionally biased region" description="Basic and acidic residues" evidence="2">
    <location>
        <begin position="20"/>
        <end position="35"/>
    </location>
</feature>
<dbReference type="GO" id="GO:0005783">
    <property type="term" value="C:endoplasmic reticulum"/>
    <property type="evidence" value="ECO:0007669"/>
    <property type="project" value="TreeGrafter"/>
</dbReference>
<dbReference type="PANTHER" id="PTHR13315:SF1">
    <property type="entry name" value="PROTEIN TED1"/>
    <property type="match status" value="1"/>
</dbReference>
<dbReference type="PANTHER" id="PTHR13315">
    <property type="entry name" value="METALLO PHOSPHOESTERASE RELATED"/>
    <property type="match status" value="1"/>
</dbReference>
<dbReference type="SUPFAM" id="SSF56300">
    <property type="entry name" value="Metallo-dependent phosphatases"/>
    <property type="match status" value="1"/>
</dbReference>
<protein>
    <submittedName>
        <fullName evidence="4">Uncharacterized protein</fullName>
    </submittedName>
</protein>
<dbReference type="InterPro" id="IPR033308">
    <property type="entry name" value="PGAP5/Cdc1/Ted1"/>
</dbReference>
<sequence>MFGAKSQLCGVAPLGGAQGKADKGRDNRACGDADREEDIRGNMEITDGHISVRFKHGVHTIYLFVDTLEPIQNVGEELRSLLRERYPDGLTTSIEQAKTTPVPSEDEDFTMAYAVLAVPNDPTRGWKRLKFGDESTPAGKAGLKDNGIVAFTFLQSEDDEAVFEVEWPGEDEELKPIRVFILATDFDRVPSPMLQRSDHSAQDKIDADISLHTAVGTIRLARDYCCPVTYAVSKQPDFLVSSMAVTGALRKSLGLFVPLAIACTVYLYLFPFFSGCAFPLPSRDSDEAFEQTKSLHWPYAQSDQQANATRKLAPFRLLTIGDPQLEGDTSIPVKVYGFFPHVKEIYKRVTFQTWHSTLRDRLRMILHDLVDLYFEDIPNLIESGRKVFDLFGNDFYLAHIYRTVHWWTKPTHVTVLGDLLGSQWIDDNEFEQRGDRFWNRAFKGGQRLPDDIAQWPNREYNISGRLDGSPEQDERMERFERVFGKANYELRFELPITDPKYTSTVYDSEKNPDALRIAPEIRIIVINDMNLDTPAKSKPLQDQTYEFINAVITSSHAVEFEGHFTLVLTHIPMYKPAGVCVDAPFFDFHSDGDGIKEQYLLSEDATKGFWEGIFGVSGNPMAAGKGRGRPGLILNGHDHEGCDTYHYINQTNGTSAKDRSWEIKRWPEAKKLNIVGQEAIPGRRELTVRSMMGDFGGNTGLLSMWFNPETWEWEYEFAQCPLGRQHLWWFVHILDFGVVFLILVYGLVSILQAAGVDVDGNLGSFSRWLSSVVSELAYGETSSAVPNGKLKGKL</sequence>
<feature type="transmembrane region" description="Helical" evidence="3">
    <location>
        <begin position="253"/>
        <end position="273"/>
    </location>
</feature>
<feature type="region of interest" description="Disordered" evidence="2">
    <location>
        <begin position="13"/>
        <end position="35"/>
    </location>
</feature>
<dbReference type="GO" id="GO:0016020">
    <property type="term" value="C:membrane"/>
    <property type="evidence" value="ECO:0007669"/>
    <property type="project" value="GOC"/>
</dbReference>
<dbReference type="GO" id="GO:0006506">
    <property type="term" value="P:GPI anchor biosynthetic process"/>
    <property type="evidence" value="ECO:0007669"/>
    <property type="project" value="InterPro"/>
</dbReference>
<organism evidence="4">
    <name type="scientific">Bionectria ochroleuca</name>
    <name type="common">Gliocladium roseum</name>
    <dbReference type="NCBI Taxonomy" id="29856"/>
    <lineage>
        <taxon>Eukaryota</taxon>
        <taxon>Fungi</taxon>
        <taxon>Dikarya</taxon>
        <taxon>Ascomycota</taxon>
        <taxon>Pezizomycotina</taxon>
        <taxon>Sordariomycetes</taxon>
        <taxon>Hypocreomycetidae</taxon>
        <taxon>Hypocreales</taxon>
        <taxon>Bionectriaceae</taxon>
        <taxon>Clonostachys</taxon>
    </lineage>
</organism>
<keyword evidence="1 3" id="KW-0472">Membrane</keyword>
<name>A0A0B7KA44_BIOOC</name>
<accession>A0A0B7KA44</accession>
<evidence type="ECO:0000256" key="2">
    <source>
        <dbReference type="SAM" id="MobiDB-lite"/>
    </source>
</evidence>
<evidence type="ECO:0000256" key="1">
    <source>
        <dbReference type="ARBA" id="ARBA00023136"/>
    </source>
</evidence>
<gene>
    <name evidence="4" type="ORF">BN869_000007659_1</name>
</gene>
<dbReference type="InterPro" id="IPR029052">
    <property type="entry name" value="Metallo-depent_PP-like"/>
</dbReference>
<proteinExistence type="predicted"/>
<dbReference type="EMBL" id="CDPU01000024">
    <property type="protein sequence ID" value="CEO51601.1"/>
    <property type="molecule type" value="Genomic_DNA"/>
</dbReference>
<evidence type="ECO:0000256" key="3">
    <source>
        <dbReference type="SAM" id="Phobius"/>
    </source>
</evidence>
<evidence type="ECO:0000313" key="4">
    <source>
        <dbReference type="EMBL" id="CEO51601.1"/>
    </source>
</evidence>
<keyword evidence="3" id="KW-0812">Transmembrane</keyword>